<dbReference type="Proteomes" id="UP000220214">
    <property type="component" value="Chromosome 4"/>
</dbReference>
<keyword evidence="1" id="KW-0732">Signal</keyword>
<feature type="signal peptide" evidence="1">
    <location>
        <begin position="1"/>
        <end position="21"/>
    </location>
</feature>
<sequence length="192" mass="22076">MNFLEFVFFLCYLLSVALVLAKIDIIQSDYGEEKCSSSEAKLLDKKFYGELCGGENVLPMIEWIDNNNMTKSYIITLSSIDNSNIVYHLLAWNIPSYINIINKFSIFDENKSQVGINTFNKKNYHGPCYASTNTEHTGCLKLTLYALKKEKIELSDDADYHELMSYLRAMSRKENIIIDAISMYSVFIPQKI</sequence>
<accession>A0A0Y9U9W9</accession>
<dbReference type="Proteomes" id="UP000516480">
    <property type="component" value="Chromosome 4"/>
</dbReference>
<dbReference type="InterPro" id="IPR008914">
    <property type="entry name" value="PEBP"/>
</dbReference>
<evidence type="ECO:0000313" key="11">
    <source>
        <dbReference type="Proteomes" id="UP000516480"/>
    </source>
</evidence>
<evidence type="ECO:0000256" key="1">
    <source>
        <dbReference type="SAM" id="SignalP"/>
    </source>
</evidence>
<evidence type="ECO:0000313" key="5">
    <source>
        <dbReference type="EMBL" id="SCM17276.1"/>
    </source>
</evidence>
<name>A0A0Y9U9W9_PLABE</name>
<evidence type="ECO:0000313" key="10">
    <source>
        <dbReference type="Proteomes" id="UP000220214"/>
    </source>
</evidence>
<dbReference type="EMBL" id="LT614630">
    <property type="protein sequence ID" value="SCN22438.1"/>
    <property type="molecule type" value="Genomic_DNA"/>
</dbReference>
<evidence type="ECO:0000313" key="7">
    <source>
        <dbReference type="Proteomes" id="UP000069549"/>
    </source>
</evidence>
<dbReference type="EMBL" id="LT608268">
    <property type="protein sequence ID" value="SCM17276.1"/>
    <property type="molecule type" value="Genomic_DNA"/>
</dbReference>
<dbReference type="VEuPathDB" id="PlasmoDB:PBANKA_0402500"/>
<dbReference type="EMBL" id="LT160024">
    <property type="protein sequence ID" value="CXH99405.1"/>
    <property type="molecule type" value="Genomic_DNA"/>
</dbReference>
<dbReference type="Proteomes" id="UP000219860">
    <property type="component" value="Chromosome 4"/>
</dbReference>
<feature type="chain" id="PRO_5014242836" evidence="1">
    <location>
        <begin position="22"/>
        <end position="192"/>
    </location>
</feature>
<dbReference type="OMA" id="YFELMAY"/>
<evidence type="ECO:0000313" key="4">
    <source>
        <dbReference type="EMBL" id="SCM15484.1"/>
    </source>
</evidence>
<dbReference type="EMBL" id="LT608140">
    <property type="protein sequence ID" value="SCL91525.1"/>
    <property type="molecule type" value="Genomic_DNA"/>
</dbReference>
<dbReference type="SUPFAM" id="SSF49777">
    <property type="entry name" value="PEBP-like"/>
    <property type="match status" value="1"/>
</dbReference>
<dbReference type="AlphaFoldDB" id="A0A0Y9U9W9"/>
<dbReference type="EMBL" id="LT608252">
    <property type="protein sequence ID" value="SCM15484.1"/>
    <property type="molecule type" value="Genomic_DNA"/>
</dbReference>
<dbReference type="Pfam" id="PF01161">
    <property type="entry name" value="PBP"/>
    <property type="match status" value="1"/>
</dbReference>
<evidence type="ECO:0000313" key="6">
    <source>
        <dbReference type="EMBL" id="SCN22438.1"/>
    </source>
</evidence>
<gene>
    <name evidence="2" type="ORF">PBK173_000052700</name>
    <name evidence="6" type="ORF">PBNK65E_000050200</name>
    <name evidence="3" type="ORF">PBNK65NY_000049600</name>
    <name evidence="4" type="ORF">PBSP11A_000049900</name>
    <name evidence="5" type="ORF">PBSP11RLL_000049800</name>
</gene>
<evidence type="ECO:0000313" key="3">
    <source>
        <dbReference type="EMBL" id="SCL91525.1"/>
    </source>
</evidence>
<dbReference type="Gene3D" id="3.90.280.10">
    <property type="entry name" value="PEBP-like"/>
    <property type="match status" value="1"/>
</dbReference>
<evidence type="ECO:0000313" key="2">
    <source>
        <dbReference type="EMBL" id="CXH99405.1"/>
    </source>
</evidence>
<evidence type="ECO:0000313" key="8">
    <source>
        <dbReference type="Proteomes" id="UP000219860"/>
    </source>
</evidence>
<dbReference type="Proteomes" id="UP000219974">
    <property type="component" value="Chromosome 4"/>
</dbReference>
<evidence type="ECO:0000313" key="9">
    <source>
        <dbReference type="Proteomes" id="UP000219974"/>
    </source>
</evidence>
<dbReference type="OrthoDB" id="369679at2759"/>
<dbReference type="Proteomes" id="UP000069549">
    <property type="component" value="Chromosome 4"/>
</dbReference>
<proteinExistence type="predicted"/>
<reference evidence="2 7" key="1">
    <citation type="submission" date="2016-02" db="EMBL/GenBank/DDBJ databases">
        <authorList>
            <consortium name="Pathogen Informatics"/>
        </authorList>
    </citation>
    <scope>NUCLEOTIDE SEQUENCE [LARGE SCALE GENOMIC DNA]</scope>
    <source>
        <strain evidence="2 7">K173</strain>
        <strain evidence="3 11">NK65 ny</strain>
        <strain evidence="6 10">NK65e</strain>
        <strain evidence="4 8">SP11 Antwerpcl1</strain>
        <strain evidence="5 9">SP11 RLL</strain>
    </source>
</reference>
<dbReference type="InterPro" id="IPR036610">
    <property type="entry name" value="PEBP-like_sf"/>
</dbReference>
<protein>
    <submittedName>
        <fullName evidence="2">Phosphatidylethanolamine-binding protein, putative</fullName>
    </submittedName>
</protein>
<organism evidence="2 7">
    <name type="scientific">Plasmodium berghei</name>
    <dbReference type="NCBI Taxonomy" id="5821"/>
    <lineage>
        <taxon>Eukaryota</taxon>
        <taxon>Sar</taxon>
        <taxon>Alveolata</taxon>
        <taxon>Apicomplexa</taxon>
        <taxon>Aconoidasida</taxon>
        <taxon>Haemosporida</taxon>
        <taxon>Plasmodiidae</taxon>
        <taxon>Plasmodium</taxon>
        <taxon>Plasmodium (Vinckeia)</taxon>
    </lineage>
</organism>